<dbReference type="Gene3D" id="3.30.40.10">
    <property type="entry name" value="Zinc/RING finger domain, C3HC4 (zinc finger)"/>
    <property type="match status" value="1"/>
</dbReference>
<sequence length="295" mass="32522">MRGVNTSSRGHEQIRANINQPDDQPSPVENGGQLEGVHTATKDVQSRQKDGAPENHSMKPLPKHCHICIDALEDDDAIQALCGHAWCRGCLNKHVAMATKDARISPGKCCNSSFLPQYYAHVKPEVWAAYLLKKEERQTLDPTFCYERKCSEFIPTRNIGKDKLEARCSCGRVTCAKCKAKAHSGECIADPEKEQFLELARKNSWQPCPRCKAMIERIDGCNSMAAAIPGSAMLVAAKPPGVPVLEMAFLALARKCLRLVCHTYSHGVRTLKALELASFATVGQHTVLHEVSIHI</sequence>
<keyword evidence="1" id="KW-0479">Metal-binding</keyword>
<dbReference type="GO" id="GO:0008270">
    <property type="term" value="F:zinc ion binding"/>
    <property type="evidence" value="ECO:0007669"/>
    <property type="project" value="UniProtKB-KW"/>
</dbReference>
<accession>A0A2P5HN10</accession>
<evidence type="ECO:0000313" key="8">
    <source>
        <dbReference type="EMBL" id="POS71644.1"/>
    </source>
</evidence>
<dbReference type="PROSITE" id="PS50089">
    <property type="entry name" value="ZF_RING_2"/>
    <property type="match status" value="1"/>
</dbReference>
<dbReference type="EMBL" id="MAVT02001210">
    <property type="protein sequence ID" value="POS71644.1"/>
    <property type="molecule type" value="Genomic_DNA"/>
</dbReference>
<keyword evidence="2 5" id="KW-0863">Zinc-finger</keyword>
<dbReference type="OrthoDB" id="10009520at2759"/>
<dbReference type="PANTHER" id="PTHR11685">
    <property type="entry name" value="RBR FAMILY RING FINGER AND IBR DOMAIN-CONTAINING"/>
    <property type="match status" value="1"/>
</dbReference>
<feature type="compositionally biased region" description="Basic and acidic residues" evidence="6">
    <location>
        <begin position="40"/>
        <end position="57"/>
    </location>
</feature>
<protein>
    <recommendedName>
        <fullName evidence="7">RING-type domain-containing protein</fullName>
    </recommendedName>
</protein>
<name>A0A2P5HN10_DIAHE</name>
<feature type="domain" description="RING-type" evidence="7">
    <location>
        <begin position="65"/>
        <end position="109"/>
    </location>
</feature>
<dbReference type="Pfam" id="PF01485">
    <property type="entry name" value="IBR"/>
    <property type="match status" value="1"/>
</dbReference>
<comment type="caution">
    <text evidence="8">The sequence shown here is derived from an EMBL/GenBank/DDBJ whole genome shotgun (WGS) entry which is preliminary data.</text>
</comment>
<dbReference type="Proteomes" id="UP000094444">
    <property type="component" value="Unassembled WGS sequence"/>
</dbReference>
<evidence type="ECO:0000256" key="4">
    <source>
        <dbReference type="ARBA" id="ARBA00022833"/>
    </source>
</evidence>
<evidence type="ECO:0000256" key="1">
    <source>
        <dbReference type="ARBA" id="ARBA00022723"/>
    </source>
</evidence>
<dbReference type="InterPro" id="IPR018957">
    <property type="entry name" value="Znf_C3HC4_RING-type"/>
</dbReference>
<evidence type="ECO:0000256" key="5">
    <source>
        <dbReference type="PROSITE-ProRule" id="PRU00175"/>
    </source>
</evidence>
<evidence type="ECO:0000256" key="2">
    <source>
        <dbReference type="ARBA" id="ARBA00022771"/>
    </source>
</evidence>
<dbReference type="SUPFAM" id="SSF57850">
    <property type="entry name" value="RING/U-box"/>
    <property type="match status" value="2"/>
</dbReference>
<evidence type="ECO:0000259" key="7">
    <source>
        <dbReference type="PROSITE" id="PS50089"/>
    </source>
</evidence>
<dbReference type="InParanoid" id="A0A2P5HN10"/>
<dbReference type="InterPro" id="IPR031127">
    <property type="entry name" value="E3_UB_ligase_RBR"/>
</dbReference>
<gene>
    <name evidence="8" type="ORF">DHEL01_v209960</name>
</gene>
<keyword evidence="9" id="KW-1185">Reference proteome</keyword>
<dbReference type="InterPro" id="IPR013083">
    <property type="entry name" value="Znf_RING/FYVE/PHD"/>
</dbReference>
<organism evidence="8 9">
    <name type="scientific">Diaporthe helianthi</name>
    <dbReference type="NCBI Taxonomy" id="158607"/>
    <lineage>
        <taxon>Eukaryota</taxon>
        <taxon>Fungi</taxon>
        <taxon>Dikarya</taxon>
        <taxon>Ascomycota</taxon>
        <taxon>Pezizomycotina</taxon>
        <taxon>Sordariomycetes</taxon>
        <taxon>Sordariomycetidae</taxon>
        <taxon>Diaporthales</taxon>
        <taxon>Diaporthaceae</taxon>
        <taxon>Diaporthe</taxon>
    </lineage>
</organism>
<evidence type="ECO:0000256" key="3">
    <source>
        <dbReference type="ARBA" id="ARBA00022786"/>
    </source>
</evidence>
<reference evidence="8" key="1">
    <citation type="submission" date="2017-09" db="EMBL/GenBank/DDBJ databases">
        <title>Polyketide synthases of a Diaporthe helianthi virulent isolate.</title>
        <authorList>
            <person name="Baroncelli R."/>
        </authorList>
    </citation>
    <scope>NUCLEOTIDE SEQUENCE [LARGE SCALE GENOMIC DNA]</scope>
    <source>
        <strain evidence="8">7/96</strain>
    </source>
</reference>
<feature type="region of interest" description="Disordered" evidence="6">
    <location>
        <begin position="1"/>
        <end position="58"/>
    </location>
</feature>
<dbReference type="STRING" id="158607.A0A2P5HN10"/>
<keyword evidence="4" id="KW-0862">Zinc</keyword>
<dbReference type="InterPro" id="IPR001841">
    <property type="entry name" value="Znf_RING"/>
</dbReference>
<dbReference type="AlphaFoldDB" id="A0A2P5HN10"/>
<keyword evidence="3" id="KW-0833">Ubl conjugation pathway</keyword>
<dbReference type="Pfam" id="PF00097">
    <property type="entry name" value="zf-C3HC4"/>
    <property type="match status" value="1"/>
</dbReference>
<evidence type="ECO:0000256" key="6">
    <source>
        <dbReference type="SAM" id="MobiDB-lite"/>
    </source>
</evidence>
<dbReference type="GO" id="GO:0004842">
    <property type="term" value="F:ubiquitin-protein transferase activity"/>
    <property type="evidence" value="ECO:0007669"/>
    <property type="project" value="InterPro"/>
</dbReference>
<evidence type="ECO:0000313" key="9">
    <source>
        <dbReference type="Proteomes" id="UP000094444"/>
    </source>
</evidence>
<dbReference type="GO" id="GO:0016567">
    <property type="term" value="P:protein ubiquitination"/>
    <property type="evidence" value="ECO:0007669"/>
    <property type="project" value="InterPro"/>
</dbReference>
<dbReference type="InterPro" id="IPR002867">
    <property type="entry name" value="IBR_dom"/>
</dbReference>
<proteinExistence type="predicted"/>